<dbReference type="GO" id="GO:0000155">
    <property type="term" value="F:phosphorelay sensor kinase activity"/>
    <property type="evidence" value="ECO:0007669"/>
    <property type="project" value="InterPro"/>
</dbReference>
<dbReference type="RefSeq" id="WP_155177669.1">
    <property type="nucleotide sequence ID" value="NZ_JADNAB010000001.1"/>
</dbReference>
<keyword evidence="3" id="KW-0812">Transmembrane</keyword>
<keyword evidence="2" id="KW-0902">Two-component regulatory system</keyword>
<dbReference type="InterPro" id="IPR036890">
    <property type="entry name" value="HATPase_C_sf"/>
</dbReference>
<evidence type="ECO:0000313" key="6">
    <source>
        <dbReference type="Proteomes" id="UP000446657"/>
    </source>
</evidence>
<gene>
    <name evidence="5" type="ORF">GMD30_15540</name>
</gene>
<sequence length="592" mass="67332">MKLHINKIHDTHSVRSQLLRIFLLAGMFPLLVIGIFSIASVRKQMLARYESLEKADGLRVASSLNDITTTVYSSSDTLLNSNQCLSLFAAESLDSGIEEQLTALERALQTYFENTAAVARIQIYTNNPNLQNSEHIHYQQNFVLDEWRKTLGNNWSTWASLQRYTAIVRQPYRELTLIRRIGVASSKYQAFLVVGLDRNTIKNHLEQSSNETTISLDGTQIIYATDSVLIGKDMEFPDDFSGYIYRYTGPKEIGNQMRLVNYVTLQSYKSNNLFYVRTVDPDALKTINHTVAVFVLILVLALLVPLILMICFSDYFSTRITTLKSAMHRASLGDYNIIEQFRGDDELSDTFKDLKLTVDAIHDKEAQFYEARIREQQLVNRQQQMEFEMLASQINPHFLYNTLETIRMQALSCGNRNVATSIKLLGKSMRYVLDNTGTSFTTLTKELEYIKTYLSIQQLRFGDRVNYTLQVDEDLDTNSCKILPLLLQPVVENAILHGLESKTEDGMITIQIASADATLLITIKDNGQGMTNEELDALRDRIRNHPSSDTHSIGLYNINQRISLFYGEGYYMEIDSAIGAGTTVRLKIPKTI</sequence>
<dbReference type="EMBL" id="WNAL01000048">
    <property type="protein sequence ID" value="MTR83057.1"/>
    <property type="molecule type" value="Genomic_DNA"/>
</dbReference>
<reference evidence="5 6" key="1">
    <citation type="journal article" date="2019" name="Nat. Med.">
        <title>A library of human gut bacterial isolates paired with longitudinal multiomics data enables mechanistic microbiome research.</title>
        <authorList>
            <person name="Poyet M."/>
            <person name="Groussin M."/>
            <person name="Gibbons S.M."/>
            <person name="Avila-Pacheco J."/>
            <person name="Jiang X."/>
            <person name="Kearney S.M."/>
            <person name="Perrotta A.R."/>
            <person name="Berdy B."/>
            <person name="Zhao S."/>
            <person name="Lieberman T.D."/>
            <person name="Swanson P.K."/>
            <person name="Smith M."/>
            <person name="Roesemann S."/>
            <person name="Alexander J.E."/>
            <person name="Rich S.A."/>
            <person name="Livny J."/>
            <person name="Vlamakis H."/>
            <person name="Clish C."/>
            <person name="Bullock K."/>
            <person name="Deik A."/>
            <person name="Scott J."/>
            <person name="Pierce K.A."/>
            <person name="Xavier R.J."/>
            <person name="Alm E.J."/>
        </authorList>
    </citation>
    <scope>NUCLEOTIDE SEQUENCE [LARGE SCALE GENOMIC DNA]</scope>
    <source>
        <strain evidence="5 6">BIOML-A1</strain>
    </source>
</reference>
<dbReference type="Pfam" id="PF02518">
    <property type="entry name" value="HATPase_c"/>
    <property type="match status" value="1"/>
</dbReference>
<dbReference type="InterPro" id="IPR010559">
    <property type="entry name" value="Sig_transdc_His_kin_internal"/>
</dbReference>
<feature type="transmembrane region" description="Helical" evidence="3">
    <location>
        <begin position="21"/>
        <end position="41"/>
    </location>
</feature>
<dbReference type="InterPro" id="IPR003594">
    <property type="entry name" value="HATPase_dom"/>
</dbReference>
<name>A0A844KRH6_9FIRM</name>
<keyword evidence="1" id="KW-0808">Transferase</keyword>
<evidence type="ECO:0000256" key="2">
    <source>
        <dbReference type="ARBA" id="ARBA00023012"/>
    </source>
</evidence>
<accession>A0A844KRH6</accession>
<protein>
    <recommendedName>
        <fullName evidence="4">Histidine kinase domain-containing protein</fullName>
    </recommendedName>
</protein>
<evidence type="ECO:0000259" key="4">
    <source>
        <dbReference type="PROSITE" id="PS50109"/>
    </source>
</evidence>
<dbReference type="PANTHER" id="PTHR34220">
    <property type="entry name" value="SENSOR HISTIDINE KINASE YPDA"/>
    <property type="match status" value="1"/>
</dbReference>
<dbReference type="Gene3D" id="6.10.340.10">
    <property type="match status" value="1"/>
</dbReference>
<evidence type="ECO:0000256" key="3">
    <source>
        <dbReference type="SAM" id="Phobius"/>
    </source>
</evidence>
<evidence type="ECO:0000256" key="1">
    <source>
        <dbReference type="ARBA" id="ARBA00022777"/>
    </source>
</evidence>
<dbReference type="Pfam" id="PF06580">
    <property type="entry name" value="His_kinase"/>
    <property type="match status" value="1"/>
</dbReference>
<dbReference type="AlphaFoldDB" id="A0A844KRH6"/>
<evidence type="ECO:0000313" key="5">
    <source>
        <dbReference type="EMBL" id="MTR83057.1"/>
    </source>
</evidence>
<keyword evidence="3" id="KW-0472">Membrane</keyword>
<dbReference type="GO" id="GO:0016020">
    <property type="term" value="C:membrane"/>
    <property type="evidence" value="ECO:0007669"/>
    <property type="project" value="InterPro"/>
</dbReference>
<dbReference type="Proteomes" id="UP000446657">
    <property type="component" value="Unassembled WGS sequence"/>
</dbReference>
<keyword evidence="1" id="KW-0418">Kinase</keyword>
<dbReference type="SMART" id="SM00387">
    <property type="entry name" value="HATPase_c"/>
    <property type="match status" value="1"/>
</dbReference>
<dbReference type="PANTHER" id="PTHR34220:SF7">
    <property type="entry name" value="SENSOR HISTIDINE KINASE YPDA"/>
    <property type="match status" value="1"/>
</dbReference>
<dbReference type="InterPro" id="IPR005467">
    <property type="entry name" value="His_kinase_dom"/>
</dbReference>
<dbReference type="Gene3D" id="3.30.565.10">
    <property type="entry name" value="Histidine kinase-like ATPase, C-terminal domain"/>
    <property type="match status" value="1"/>
</dbReference>
<feature type="transmembrane region" description="Helical" evidence="3">
    <location>
        <begin position="291"/>
        <end position="312"/>
    </location>
</feature>
<organism evidence="5 6">
    <name type="scientific">Roseburia faecis</name>
    <dbReference type="NCBI Taxonomy" id="301302"/>
    <lineage>
        <taxon>Bacteria</taxon>
        <taxon>Bacillati</taxon>
        <taxon>Bacillota</taxon>
        <taxon>Clostridia</taxon>
        <taxon>Lachnospirales</taxon>
        <taxon>Lachnospiraceae</taxon>
        <taxon>Roseburia</taxon>
    </lineage>
</organism>
<dbReference type="SUPFAM" id="SSF55874">
    <property type="entry name" value="ATPase domain of HSP90 chaperone/DNA topoisomerase II/histidine kinase"/>
    <property type="match status" value="1"/>
</dbReference>
<dbReference type="InterPro" id="IPR050640">
    <property type="entry name" value="Bact_2-comp_sensor_kinase"/>
</dbReference>
<comment type="caution">
    <text evidence="5">The sequence shown here is derived from an EMBL/GenBank/DDBJ whole genome shotgun (WGS) entry which is preliminary data.</text>
</comment>
<proteinExistence type="predicted"/>
<keyword evidence="3" id="KW-1133">Transmembrane helix</keyword>
<dbReference type="GeneID" id="99746097"/>
<feature type="domain" description="Histidine kinase" evidence="4">
    <location>
        <begin position="487"/>
        <end position="592"/>
    </location>
</feature>
<dbReference type="PROSITE" id="PS50109">
    <property type="entry name" value="HIS_KIN"/>
    <property type="match status" value="1"/>
</dbReference>